<accession>A0A8S5PZA9</accession>
<reference evidence="1" key="1">
    <citation type="journal article" date="2021" name="Proc. Natl. Acad. Sci. U.S.A.">
        <title>A Catalog of Tens of Thousands of Viruses from Human Metagenomes Reveals Hidden Associations with Chronic Diseases.</title>
        <authorList>
            <person name="Tisza M.J."/>
            <person name="Buck C.B."/>
        </authorList>
    </citation>
    <scope>NUCLEOTIDE SEQUENCE</scope>
    <source>
        <strain evidence="1">CtBtT5</strain>
    </source>
</reference>
<protein>
    <submittedName>
        <fullName evidence="1">Uncharacterized protein</fullName>
    </submittedName>
</protein>
<sequence length="120" mass="13885">MMKILEDLPLNTTTSSKVEAINLLSLLLNQAILSLRQVILKIRIIRTVRIEVIKYNIPSLKNNRLLKLNHKDNSKPKHRLSTNFDTELLRIIEKKETLSMQRSCITVILMDLTTTLFSNT</sequence>
<evidence type="ECO:0000313" key="1">
    <source>
        <dbReference type="EMBL" id="DAE11945.1"/>
    </source>
</evidence>
<organism evidence="1">
    <name type="scientific">Myoviridae sp. ctBtT5</name>
    <dbReference type="NCBI Taxonomy" id="2825048"/>
    <lineage>
        <taxon>Viruses</taxon>
        <taxon>Duplodnaviria</taxon>
        <taxon>Heunggongvirae</taxon>
        <taxon>Uroviricota</taxon>
        <taxon>Caudoviricetes</taxon>
    </lineage>
</organism>
<name>A0A8S5PZA9_9CAUD</name>
<proteinExistence type="predicted"/>
<dbReference type="EMBL" id="BK015540">
    <property type="protein sequence ID" value="DAE11945.1"/>
    <property type="molecule type" value="Genomic_DNA"/>
</dbReference>